<dbReference type="PANTHER" id="PTHR42928">
    <property type="entry name" value="TRICARBOXYLATE-BINDING PROTEIN"/>
    <property type="match status" value="1"/>
</dbReference>
<dbReference type="Proteomes" id="UP000051380">
    <property type="component" value="Unassembled WGS sequence"/>
</dbReference>
<accession>A0A0R3D1Z6</accession>
<evidence type="ECO:0000256" key="1">
    <source>
        <dbReference type="ARBA" id="ARBA00006987"/>
    </source>
</evidence>
<dbReference type="InterPro" id="IPR042100">
    <property type="entry name" value="Bug_dom1"/>
</dbReference>
<dbReference type="PIRSF" id="PIRSF017082">
    <property type="entry name" value="YflP"/>
    <property type="match status" value="1"/>
</dbReference>
<dbReference type="EMBL" id="LJYF01000004">
    <property type="protein sequence ID" value="KRQ01628.1"/>
    <property type="molecule type" value="Genomic_DNA"/>
</dbReference>
<feature type="chain" id="PRO_5006435048" evidence="2">
    <location>
        <begin position="29"/>
        <end position="327"/>
    </location>
</feature>
<gene>
    <name evidence="3" type="ORF">AOQ72_09265</name>
</gene>
<comment type="similarity">
    <text evidence="1">Belongs to the UPF0065 (bug) family.</text>
</comment>
<dbReference type="OrthoDB" id="7250553at2"/>
<dbReference type="STRING" id="108015.GA0061099_1007372"/>
<protein>
    <submittedName>
        <fullName evidence="3">LacI family transcriptional regulator</fullName>
    </submittedName>
</protein>
<dbReference type="SUPFAM" id="SSF53850">
    <property type="entry name" value="Periplasmic binding protein-like II"/>
    <property type="match status" value="1"/>
</dbReference>
<feature type="signal peptide" evidence="2">
    <location>
        <begin position="1"/>
        <end position="28"/>
    </location>
</feature>
<evidence type="ECO:0000313" key="4">
    <source>
        <dbReference type="Proteomes" id="UP000051380"/>
    </source>
</evidence>
<proteinExistence type="inferred from homology"/>
<dbReference type="CDD" id="cd07012">
    <property type="entry name" value="PBP2_Bug_TTT"/>
    <property type="match status" value="1"/>
</dbReference>
<dbReference type="Gene3D" id="3.40.190.150">
    <property type="entry name" value="Bordetella uptake gene, domain 1"/>
    <property type="match status" value="1"/>
</dbReference>
<keyword evidence="2" id="KW-0732">Signal</keyword>
<dbReference type="PANTHER" id="PTHR42928:SF5">
    <property type="entry name" value="BLR1237 PROTEIN"/>
    <property type="match status" value="1"/>
</dbReference>
<dbReference type="InterPro" id="IPR005064">
    <property type="entry name" value="BUG"/>
</dbReference>
<dbReference type="RefSeq" id="WP_057026271.1">
    <property type="nucleotide sequence ID" value="NZ_LJYF01000004.1"/>
</dbReference>
<comment type="caution">
    <text evidence="3">The sequence shown here is derived from an EMBL/GenBank/DDBJ whole genome shotgun (WGS) entry which is preliminary data.</text>
</comment>
<reference evidence="3 4" key="1">
    <citation type="submission" date="2015-09" db="EMBL/GenBank/DDBJ databases">
        <title>Draft Genome Sequence of the Strain BR 3267 (Bradyrhizobium yuanmingense) recommended as inoculant for cowpea in Brazil.</title>
        <authorList>
            <person name="Simoes-Araujo J.L."/>
            <person name="Zilli J.E."/>
        </authorList>
    </citation>
    <scope>NUCLEOTIDE SEQUENCE [LARGE SCALE GENOMIC DNA]</scope>
    <source>
        <strain evidence="3 4">BR3267</strain>
    </source>
</reference>
<name>A0A0R3D1Z6_9BRAD</name>
<sequence>MGNSTFLSKIRFGAAGILLLAATSMAYAAWPERNITFIVPFPAGGSSDMVARAIGQKVSDTLGQPVVVENRSGATGALGATAVARAPADGYTILVGSIGVYATNPFLQPNLKYDPLKDFDLLTVAVRAPNVLVANLNFPANTVAELVEQLKKAPGKITFASSGAGSSDHLTAALFWQRTGTTGLHVPYRGGAPAVSDLLAGHVNVSFQNINAVIGQIQSKQLKVLAITGDARSRLLPEVPTLKELGIDGVDVFSWQAVAAPKGLPADVKAKLHGEIVAALKAPDVRKRMEDIGLEIVANTPEQFQEFLVSELARWKRVIEAGNITVE</sequence>
<dbReference type="Pfam" id="PF03401">
    <property type="entry name" value="TctC"/>
    <property type="match status" value="1"/>
</dbReference>
<organism evidence="3 4">
    <name type="scientific">Bradyrhizobium yuanmingense</name>
    <dbReference type="NCBI Taxonomy" id="108015"/>
    <lineage>
        <taxon>Bacteria</taxon>
        <taxon>Pseudomonadati</taxon>
        <taxon>Pseudomonadota</taxon>
        <taxon>Alphaproteobacteria</taxon>
        <taxon>Hyphomicrobiales</taxon>
        <taxon>Nitrobacteraceae</taxon>
        <taxon>Bradyrhizobium</taxon>
    </lineage>
</organism>
<evidence type="ECO:0000256" key="2">
    <source>
        <dbReference type="SAM" id="SignalP"/>
    </source>
</evidence>
<dbReference type="AlphaFoldDB" id="A0A0R3D1Z6"/>
<dbReference type="Gene3D" id="3.40.190.10">
    <property type="entry name" value="Periplasmic binding protein-like II"/>
    <property type="match status" value="1"/>
</dbReference>
<evidence type="ECO:0000313" key="3">
    <source>
        <dbReference type="EMBL" id="KRQ01628.1"/>
    </source>
</evidence>